<evidence type="ECO:0000256" key="1">
    <source>
        <dbReference type="ARBA" id="ARBA00007228"/>
    </source>
</evidence>
<sequence length="254" mass="28420">MWYNSLMNIITSKSNNGIKKVKKLHQKKYRIDSYLIEGWHLYEEAINHQAPIEQVFVLEEFVDKIKKDTKVTIVSPEVLAEIADSKSPQGIMAEIKIQPIQHLQLAQGRYLLLEDVQDPGNVGTMIRTADAAGFDGVLLTDQSADLYNMKTLRSMQGSHFHLPVIRLPKEQLLTAIEESQLPIYATTLSQDSIDYKQVEKVPAFVLVMGNEGQGISDQMAEKADQLVHITMPGQAESLNVAVAAGILIFSMIEE</sequence>
<dbReference type="InterPro" id="IPR053888">
    <property type="entry name" value="MRM3-like_sub_bind"/>
</dbReference>
<dbReference type="GO" id="GO:0006396">
    <property type="term" value="P:RNA processing"/>
    <property type="evidence" value="ECO:0007669"/>
    <property type="project" value="InterPro"/>
</dbReference>
<dbReference type="InterPro" id="IPR029026">
    <property type="entry name" value="tRNA_m1G_MTases_N"/>
</dbReference>
<dbReference type="InterPro" id="IPR013123">
    <property type="entry name" value="SpoU_subst-bd"/>
</dbReference>
<dbReference type="GO" id="GO:0032259">
    <property type="term" value="P:methylation"/>
    <property type="evidence" value="ECO:0007669"/>
    <property type="project" value="UniProtKB-KW"/>
</dbReference>
<dbReference type="GO" id="GO:0003723">
    <property type="term" value="F:RNA binding"/>
    <property type="evidence" value="ECO:0007669"/>
    <property type="project" value="InterPro"/>
</dbReference>
<dbReference type="InterPro" id="IPR029028">
    <property type="entry name" value="Alpha/beta_knot_MTases"/>
</dbReference>
<evidence type="ECO:0000313" key="5">
    <source>
        <dbReference type="EMBL" id="VYU19644.1"/>
    </source>
</evidence>
<dbReference type="Gene3D" id="3.40.1280.10">
    <property type="match status" value="1"/>
</dbReference>
<dbReference type="InterPro" id="IPR051259">
    <property type="entry name" value="rRNA_Methyltransferase"/>
</dbReference>
<evidence type="ECO:0000256" key="3">
    <source>
        <dbReference type="ARBA" id="ARBA00022679"/>
    </source>
</evidence>
<keyword evidence="3 5" id="KW-0808">Transferase</keyword>
<protein>
    <submittedName>
        <fullName evidence="5">TrmH family tRNA/rRNA methyltransferase</fullName>
        <ecNumber evidence="5">2.1.1.-</ecNumber>
    </submittedName>
</protein>
<evidence type="ECO:0000259" key="4">
    <source>
        <dbReference type="SMART" id="SM00967"/>
    </source>
</evidence>
<dbReference type="GO" id="GO:0008173">
    <property type="term" value="F:RNA methyltransferase activity"/>
    <property type="evidence" value="ECO:0007669"/>
    <property type="project" value="InterPro"/>
</dbReference>
<dbReference type="InterPro" id="IPR029064">
    <property type="entry name" value="Ribosomal_eL30-like_sf"/>
</dbReference>
<dbReference type="Gene3D" id="3.30.1330.30">
    <property type="match status" value="1"/>
</dbReference>
<dbReference type="SMART" id="SM00967">
    <property type="entry name" value="SpoU_sub_bind"/>
    <property type="match status" value="1"/>
</dbReference>
<comment type="similarity">
    <text evidence="1">Belongs to the class IV-like SAM-binding methyltransferase superfamily. RNA methyltransferase TrmH family.</text>
</comment>
<dbReference type="Pfam" id="PF22435">
    <property type="entry name" value="MRM3-like_sub_bind"/>
    <property type="match status" value="1"/>
</dbReference>
<dbReference type="Pfam" id="PF00588">
    <property type="entry name" value="SpoU_methylase"/>
    <property type="match status" value="1"/>
</dbReference>
<dbReference type="PANTHER" id="PTHR43191">
    <property type="entry name" value="RRNA METHYLTRANSFERASE 3"/>
    <property type="match status" value="1"/>
</dbReference>
<dbReference type="CDD" id="cd18095">
    <property type="entry name" value="SpoU-like_rRNA-MTase"/>
    <property type="match status" value="1"/>
</dbReference>
<dbReference type="PANTHER" id="PTHR43191:SF2">
    <property type="entry name" value="RRNA METHYLTRANSFERASE 3, MITOCHONDRIAL"/>
    <property type="match status" value="1"/>
</dbReference>
<keyword evidence="2 5" id="KW-0489">Methyltransferase</keyword>
<dbReference type="InterPro" id="IPR001537">
    <property type="entry name" value="SpoU_MeTrfase"/>
</dbReference>
<proteinExistence type="inferred from homology"/>
<reference evidence="5" key="1">
    <citation type="submission" date="2019-11" db="EMBL/GenBank/DDBJ databases">
        <authorList>
            <person name="Feng L."/>
        </authorList>
    </citation>
    <scope>NUCLEOTIDE SEQUENCE</scope>
    <source>
        <strain evidence="5">SrubneriLFYP117</strain>
    </source>
</reference>
<evidence type="ECO:0000256" key="2">
    <source>
        <dbReference type="ARBA" id="ARBA00022603"/>
    </source>
</evidence>
<dbReference type="SUPFAM" id="SSF55315">
    <property type="entry name" value="L30e-like"/>
    <property type="match status" value="1"/>
</dbReference>
<dbReference type="AlphaFoldDB" id="A0A6N3CVK9"/>
<dbReference type="EC" id="2.1.1.-" evidence="5"/>
<dbReference type="EMBL" id="CACRUL010000016">
    <property type="protein sequence ID" value="VYU19644.1"/>
    <property type="molecule type" value="Genomic_DNA"/>
</dbReference>
<accession>A0A6N3CVK9</accession>
<feature type="domain" description="RNA 2-O ribose methyltransferase substrate binding" evidence="4">
    <location>
        <begin position="35"/>
        <end position="101"/>
    </location>
</feature>
<dbReference type="GO" id="GO:0005737">
    <property type="term" value="C:cytoplasm"/>
    <property type="evidence" value="ECO:0007669"/>
    <property type="project" value="UniProtKB-ARBA"/>
</dbReference>
<name>A0A6N3CVK9_STROR</name>
<organism evidence="5">
    <name type="scientific">Streptococcus oralis</name>
    <dbReference type="NCBI Taxonomy" id="1303"/>
    <lineage>
        <taxon>Bacteria</taxon>
        <taxon>Bacillati</taxon>
        <taxon>Bacillota</taxon>
        <taxon>Bacilli</taxon>
        <taxon>Lactobacillales</taxon>
        <taxon>Streptococcaceae</taxon>
        <taxon>Streptococcus</taxon>
    </lineage>
</organism>
<gene>
    <name evidence="5" type="ORF">SRLFYP117_01282</name>
</gene>
<dbReference type="SUPFAM" id="SSF75217">
    <property type="entry name" value="alpha/beta knot"/>
    <property type="match status" value="1"/>
</dbReference>